<dbReference type="Proteomes" id="UP000557688">
    <property type="component" value="Unassembled WGS sequence"/>
</dbReference>
<protein>
    <recommendedName>
        <fullName evidence="2">N-acyl amino acid synthase FeeM catalytic core domain-containing protein</fullName>
    </recommendedName>
</protein>
<dbReference type="Pfam" id="PF21926">
    <property type="entry name" value="FeeM"/>
    <property type="match status" value="1"/>
</dbReference>
<dbReference type="EMBL" id="JABXXQ010000054">
    <property type="protein sequence ID" value="NVN29643.1"/>
    <property type="molecule type" value="Genomic_DNA"/>
</dbReference>
<name>A0A850NJ36_9PROT</name>
<feature type="domain" description="N-acyl amino acid synthase FeeM catalytic core" evidence="2">
    <location>
        <begin position="47"/>
        <end position="196"/>
    </location>
</feature>
<dbReference type="AlphaFoldDB" id="A0A850NJ36"/>
<feature type="region of interest" description="Disordered" evidence="1">
    <location>
        <begin position="1"/>
        <end position="27"/>
    </location>
</feature>
<organism evidence="4 6">
    <name type="scientific">Endobacter medicaginis</name>
    <dbReference type="NCBI Taxonomy" id="1181271"/>
    <lineage>
        <taxon>Bacteria</taxon>
        <taxon>Pseudomonadati</taxon>
        <taxon>Pseudomonadota</taxon>
        <taxon>Alphaproteobacteria</taxon>
        <taxon>Acetobacterales</taxon>
        <taxon>Acetobacteraceae</taxon>
        <taxon>Endobacter</taxon>
    </lineage>
</organism>
<evidence type="ECO:0000313" key="6">
    <source>
        <dbReference type="Proteomes" id="UP000565205"/>
    </source>
</evidence>
<dbReference type="InterPro" id="IPR016181">
    <property type="entry name" value="Acyl_CoA_acyltransferase"/>
</dbReference>
<accession>A0A850NJ36</accession>
<reference evidence="3 5" key="2">
    <citation type="submission" date="2020-08" db="EMBL/GenBank/DDBJ databases">
        <title>Genomic Encyclopedia of Type Strains, Phase III (KMG-III): the genomes of soil and plant-associated and newly described type strains.</title>
        <authorList>
            <person name="Whitman W."/>
        </authorList>
    </citation>
    <scope>NUCLEOTIDE SEQUENCE [LARGE SCALE GENOMIC DNA]</scope>
    <source>
        <strain evidence="3 5">CECT 8088</strain>
    </source>
</reference>
<dbReference type="Gene3D" id="3.40.630.30">
    <property type="match status" value="1"/>
</dbReference>
<proteinExistence type="predicted"/>
<evidence type="ECO:0000259" key="2">
    <source>
        <dbReference type="Pfam" id="PF21926"/>
    </source>
</evidence>
<comment type="caution">
    <text evidence="4">The sequence shown here is derived from an EMBL/GenBank/DDBJ whole genome shotgun (WGS) entry which is preliminary data.</text>
</comment>
<dbReference type="Proteomes" id="UP000565205">
    <property type="component" value="Unassembled WGS sequence"/>
</dbReference>
<evidence type="ECO:0000256" key="1">
    <source>
        <dbReference type="SAM" id="MobiDB-lite"/>
    </source>
</evidence>
<dbReference type="RefSeq" id="WP_176622508.1">
    <property type="nucleotide sequence ID" value="NZ_JABXXQ010000054.1"/>
</dbReference>
<dbReference type="InterPro" id="IPR054597">
    <property type="entry name" value="FeeM_cat"/>
</dbReference>
<gene>
    <name evidence="3" type="ORF">FHR90_002381</name>
    <name evidence="4" type="ORF">HUK83_04735</name>
</gene>
<dbReference type="SUPFAM" id="SSF55729">
    <property type="entry name" value="Acyl-CoA N-acyltransferases (Nat)"/>
    <property type="match status" value="1"/>
</dbReference>
<evidence type="ECO:0000313" key="4">
    <source>
        <dbReference type="EMBL" id="NVN29643.1"/>
    </source>
</evidence>
<feature type="compositionally biased region" description="Polar residues" evidence="1">
    <location>
        <begin position="1"/>
        <end position="24"/>
    </location>
</feature>
<keyword evidence="5" id="KW-1185">Reference proteome</keyword>
<sequence>MIISSANLTTGQDRPRSPSITHVTTHGAARSRNYEARLAVSPQTRHDAYRVRYHSYFSSGYIAANPAGMFSDRFDDQPNALTVVLYENARPVASVRVCLLTRGTDFTSPARETFTDEVDQALAADADDAFGGRGLEINRLVRTPDAANNHGLVFLLYRMAGYIALAKHTHTYFACVRPNHAPFYRRLGYELAAPPQAVSWPQMRHATDDE</sequence>
<evidence type="ECO:0000313" key="3">
    <source>
        <dbReference type="EMBL" id="MBB3174540.1"/>
    </source>
</evidence>
<evidence type="ECO:0000313" key="5">
    <source>
        <dbReference type="Proteomes" id="UP000557688"/>
    </source>
</evidence>
<dbReference type="EMBL" id="JACHXV010000008">
    <property type="protein sequence ID" value="MBB3174540.1"/>
    <property type="molecule type" value="Genomic_DNA"/>
</dbReference>
<reference evidence="4 6" key="1">
    <citation type="submission" date="2020-06" db="EMBL/GenBank/DDBJ databases">
        <title>Description of novel acetic acid bacteria.</title>
        <authorList>
            <person name="Sombolestani A."/>
        </authorList>
    </citation>
    <scope>NUCLEOTIDE SEQUENCE [LARGE SCALE GENOMIC DNA]</scope>
    <source>
        <strain evidence="4 6">LMG 26838</strain>
    </source>
</reference>